<dbReference type="EC" id="3.5.1.1" evidence="2"/>
<dbReference type="SFLD" id="SFLDS00057">
    <property type="entry name" value="Glutaminase/Asparaginase"/>
    <property type="match status" value="1"/>
</dbReference>
<dbReference type="InterPro" id="IPR037152">
    <property type="entry name" value="L-asparaginase_N_sf"/>
</dbReference>
<dbReference type="SUPFAM" id="SSF53774">
    <property type="entry name" value="Glutaminase/Asparaginase"/>
    <property type="match status" value="1"/>
</dbReference>
<evidence type="ECO:0000256" key="4">
    <source>
        <dbReference type="ARBA" id="ARBA00049366"/>
    </source>
</evidence>
<evidence type="ECO:0000256" key="6">
    <source>
        <dbReference type="PIRSR" id="PIRSR001220-2"/>
    </source>
</evidence>
<accession>A0A9D1Y5H2</accession>
<dbReference type="InterPro" id="IPR041725">
    <property type="entry name" value="L-asparaginase_I"/>
</dbReference>
<dbReference type="InterPro" id="IPR036152">
    <property type="entry name" value="Asp/glu_Ase-like_sf"/>
</dbReference>
<evidence type="ECO:0000256" key="5">
    <source>
        <dbReference type="PIRSR" id="PIRSR001220-1"/>
    </source>
</evidence>
<dbReference type="EMBL" id="DXEI01000143">
    <property type="protein sequence ID" value="HIX95730.1"/>
    <property type="molecule type" value="Genomic_DNA"/>
</dbReference>
<dbReference type="PRINTS" id="PR00139">
    <property type="entry name" value="ASNGLNASE"/>
</dbReference>
<reference evidence="11" key="2">
    <citation type="submission" date="2021-04" db="EMBL/GenBank/DDBJ databases">
        <authorList>
            <person name="Gilroy R."/>
        </authorList>
    </citation>
    <scope>NUCLEOTIDE SEQUENCE</scope>
    <source>
        <strain evidence="11">ChiHecec2B26-7398</strain>
    </source>
</reference>
<feature type="binding site" evidence="6">
    <location>
        <position position="54"/>
    </location>
    <ligand>
        <name>substrate</name>
    </ligand>
</feature>
<evidence type="ECO:0000256" key="2">
    <source>
        <dbReference type="ARBA" id="ARBA00012920"/>
    </source>
</evidence>
<feature type="active site" evidence="8">
    <location>
        <position position="85"/>
    </location>
</feature>
<dbReference type="Gene3D" id="3.40.50.1170">
    <property type="entry name" value="L-asparaginase, N-terminal domain"/>
    <property type="match status" value="1"/>
</dbReference>
<evidence type="ECO:0000256" key="8">
    <source>
        <dbReference type="PROSITE-ProRule" id="PRU10100"/>
    </source>
</evidence>
<dbReference type="CDD" id="cd08963">
    <property type="entry name" value="L-asparaginase_I"/>
    <property type="match status" value="1"/>
</dbReference>
<dbReference type="InterPro" id="IPR020827">
    <property type="entry name" value="Asparaginase/glutaminase_AS1"/>
</dbReference>
<evidence type="ECO:0000313" key="12">
    <source>
        <dbReference type="Proteomes" id="UP000886751"/>
    </source>
</evidence>
<dbReference type="GO" id="GO:0006520">
    <property type="term" value="P:amino acid metabolic process"/>
    <property type="evidence" value="ECO:0007669"/>
    <property type="project" value="InterPro"/>
</dbReference>
<dbReference type="InterPro" id="IPR006034">
    <property type="entry name" value="Asparaginase/glutaminase-like"/>
</dbReference>
<evidence type="ECO:0000259" key="10">
    <source>
        <dbReference type="Pfam" id="PF17763"/>
    </source>
</evidence>
<comment type="caution">
    <text evidence="11">The sequence shown here is derived from an EMBL/GenBank/DDBJ whole genome shotgun (WGS) entry which is preliminary data.</text>
</comment>
<dbReference type="PIRSF" id="PIRSF500176">
    <property type="entry name" value="L_ASNase"/>
    <property type="match status" value="1"/>
</dbReference>
<dbReference type="PROSITE" id="PS00917">
    <property type="entry name" value="ASN_GLN_ASE_2"/>
    <property type="match status" value="1"/>
</dbReference>
<comment type="similarity">
    <text evidence="1">Belongs to the asparaginase 1 family.</text>
</comment>
<dbReference type="PROSITE" id="PS51732">
    <property type="entry name" value="ASN_GLN_ASE_3"/>
    <property type="match status" value="1"/>
</dbReference>
<feature type="active site" description="O-isoaspartyl threonine intermediate" evidence="5">
    <location>
        <position position="12"/>
    </location>
</feature>
<feature type="domain" description="Asparaginase/glutaminase C-terminal" evidence="10">
    <location>
        <begin position="205"/>
        <end position="321"/>
    </location>
</feature>
<keyword evidence="3" id="KW-0378">Hydrolase</keyword>
<dbReference type="AlphaFoldDB" id="A0A9D1Y5H2"/>
<evidence type="ECO:0000256" key="1">
    <source>
        <dbReference type="ARBA" id="ARBA00010518"/>
    </source>
</evidence>
<dbReference type="Pfam" id="PF00710">
    <property type="entry name" value="Asparaginase"/>
    <property type="match status" value="1"/>
</dbReference>
<reference evidence="11" key="1">
    <citation type="journal article" date="2021" name="PeerJ">
        <title>Extensive microbial diversity within the chicken gut microbiome revealed by metagenomics and culture.</title>
        <authorList>
            <person name="Gilroy R."/>
            <person name="Ravi A."/>
            <person name="Getino M."/>
            <person name="Pursley I."/>
            <person name="Horton D.L."/>
            <person name="Alikhan N.F."/>
            <person name="Baker D."/>
            <person name="Gharbi K."/>
            <person name="Hall N."/>
            <person name="Watson M."/>
            <person name="Adriaenssens E.M."/>
            <person name="Foster-Nyarko E."/>
            <person name="Jarju S."/>
            <person name="Secka A."/>
            <person name="Antonio M."/>
            <person name="Oren A."/>
            <person name="Chaudhuri R.R."/>
            <person name="La Ragione R."/>
            <person name="Hildebrand F."/>
            <person name="Pallen M.J."/>
        </authorList>
    </citation>
    <scope>NUCLEOTIDE SEQUENCE</scope>
    <source>
        <strain evidence="11">ChiHecec2B26-7398</strain>
    </source>
</reference>
<evidence type="ECO:0000256" key="7">
    <source>
        <dbReference type="PROSITE-ProRule" id="PRU10099"/>
    </source>
</evidence>
<dbReference type="Pfam" id="PF17763">
    <property type="entry name" value="Asparaginase_C"/>
    <property type="match status" value="1"/>
</dbReference>
<evidence type="ECO:0000256" key="3">
    <source>
        <dbReference type="ARBA" id="ARBA00022801"/>
    </source>
</evidence>
<feature type="domain" description="L-asparaginase N-terminal" evidence="9">
    <location>
        <begin position="3"/>
        <end position="182"/>
    </location>
</feature>
<dbReference type="PROSITE" id="PS00144">
    <property type="entry name" value="ASN_GLN_ASE_1"/>
    <property type="match status" value="1"/>
</dbReference>
<feature type="binding site" evidence="6">
    <location>
        <begin position="85"/>
        <end position="86"/>
    </location>
    <ligand>
        <name>substrate</name>
    </ligand>
</feature>
<organism evidence="11 12">
    <name type="scientific">Candidatus Gemmiger excrementipullorum</name>
    <dbReference type="NCBI Taxonomy" id="2838610"/>
    <lineage>
        <taxon>Bacteria</taxon>
        <taxon>Bacillati</taxon>
        <taxon>Bacillota</taxon>
        <taxon>Clostridia</taxon>
        <taxon>Eubacteriales</taxon>
        <taxon>Gemmiger</taxon>
    </lineage>
</organism>
<protein>
    <recommendedName>
        <fullName evidence="2">asparaginase</fullName>
        <ecNumber evidence="2">3.5.1.1</ecNumber>
    </recommendedName>
</protein>
<feature type="active site" evidence="7">
    <location>
        <position position="12"/>
    </location>
</feature>
<comment type="catalytic activity">
    <reaction evidence="4">
        <text>L-asparagine + H2O = L-aspartate + NH4(+)</text>
        <dbReference type="Rhea" id="RHEA:21016"/>
        <dbReference type="ChEBI" id="CHEBI:15377"/>
        <dbReference type="ChEBI" id="CHEBI:28938"/>
        <dbReference type="ChEBI" id="CHEBI:29991"/>
        <dbReference type="ChEBI" id="CHEBI:58048"/>
        <dbReference type="EC" id="3.5.1.1"/>
    </reaction>
</comment>
<dbReference type="InterPro" id="IPR027473">
    <property type="entry name" value="L-asparaginase_C"/>
</dbReference>
<evidence type="ECO:0000259" key="9">
    <source>
        <dbReference type="Pfam" id="PF00710"/>
    </source>
</evidence>
<dbReference type="PANTHER" id="PTHR11707:SF28">
    <property type="entry name" value="60 KDA LYSOPHOSPHOLIPASE"/>
    <property type="match status" value="1"/>
</dbReference>
<dbReference type="InterPro" id="IPR040919">
    <property type="entry name" value="Asparaginase_C"/>
</dbReference>
<name>A0A9D1Y5H2_9FIRM</name>
<dbReference type="Gene3D" id="3.40.50.40">
    <property type="match status" value="1"/>
</dbReference>
<evidence type="ECO:0000313" key="11">
    <source>
        <dbReference type="EMBL" id="HIX95730.1"/>
    </source>
</evidence>
<dbReference type="GO" id="GO:0004067">
    <property type="term" value="F:asparaginase activity"/>
    <property type="evidence" value="ECO:0007669"/>
    <property type="project" value="UniProtKB-UniRule"/>
</dbReference>
<dbReference type="Proteomes" id="UP000886751">
    <property type="component" value="Unassembled WGS sequence"/>
</dbReference>
<dbReference type="InterPro" id="IPR027475">
    <property type="entry name" value="Asparaginase/glutaminase_AS2"/>
</dbReference>
<dbReference type="InterPro" id="IPR027474">
    <property type="entry name" value="L-asparaginase_N"/>
</dbReference>
<dbReference type="InterPro" id="IPR006033">
    <property type="entry name" value="AsnA_fam"/>
</dbReference>
<dbReference type="FunFam" id="3.40.50.1170:FF:000001">
    <property type="entry name" value="L-asparaginase 2"/>
    <property type="match status" value="1"/>
</dbReference>
<dbReference type="SMART" id="SM00870">
    <property type="entry name" value="Asparaginase"/>
    <property type="match status" value="1"/>
</dbReference>
<gene>
    <name evidence="11" type="ORF">H9846_09790</name>
</gene>
<dbReference type="PANTHER" id="PTHR11707">
    <property type="entry name" value="L-ASPARAGINASE"/>
    <property type="match status" value="1"/>
</dbReference>
<sequence length="339" mass="36977">MKKILMLATGGTIATLKTDEGKVPQLTSQELLRTVPEIEGVCQVETRQLFQLDSTNVHPDHWRTIAAAIRDAYDAYDGFVVTHGTDTMAYTAAALSYMLPASRKPIVLTGAQNSIGERETDGRRNLLDAFRYAASSCAWGVTIVFDGQVMLGTRAKKLRTKSYHAFSSIGYPEVAHIRDGKVYPVLPMPQGLGVPQASLALDPAVFVLKLIPGIRPDVLRLLRPAYRALIVEGFGVGGVPYYATADFAQEVGAWVEAGKVVIMTTQVIYEGSDMSVYQVGHQIKQAYGVIEAYDMTLEAVVTKTMHLLPQCLDLAAFRARFLMPVASDILLPAEEPAQA</sequence>
<proteinExistence type="inferred from homology"/>
<dbReference type="PIRSF" id="PIRSF001220">
    <property type="entry name" value="L-ASNase_gatD"/>
    <property type="match status" value="1"/>
</dbReference>
<dbReference type="NCBIfam" id="TIGR00519">
    <property type="entry name" value="asnASE_I"/>
    <property type="match status" value="1"/>
</dbReference>